<organism evidence="9 10">
    <name type="scientific">Kosmotoga arenicorallina S304</name>
    <dbReference type="NCBI Taxonomy" id="1453497"/>
    <lineage>
        <taxon>Bacteria</taxon>
        <taxon>Thermotogati</taxon>
        <taxon>Thermotogota</taxon>
        <taxon>Thermotogae</taxon>
        <taxon>Kosmotogales</taxon>
        <taxon>Kosmotogaceae</taxon>
        <taxon>Kosmotoga</taxon>
    </lineage>
</organism>
<dbReference type="PATRIC" id="fig|1453497.3.peg.520"/>
<name>A0A176K3P7_9BACT</name>
<comment type="similarity">
    <text evidence="2">Belongs to the CPA3 antiporters (TC 2.A.63) subunit B family.</text>
</comment>
<feature type="transmembrane region" description="Helical" evidence="7">
    <location>
        <begin position="60"/>
        <end position="78"/>
    </location>
</feature>
<dbReference type="PANTHER" id="PTHR33932">
    <property type="entry name" value="NA(+)/H(+) ANTIPORTER SUBUNIT B"/>
    <property type="match status" value="1"/>
</dbReference>
<evidence type="ECO:0000256" key="4">
    <source>
        <dbReference type="ARBA" id="ARBA00022692"/>
    </source>
</evidence>
<dbReference type="PANTHER" id="PTHR33932:SF4">
    <property type="entry name" value="NA(+)_H(+) ANTIPORTER SUBUNIT B"/>
    <property type="match status" value="1"/>
</dbReference>
<proteinExistence type="inferred from homology"/>
<gene>
    <name evidence="9" type="ORF">AT15_02620</name>
</gene>
<dbReference type="Proteomes" id="UP000077339">
    <property type="component" value="Unassembled WGS sequence"/>
</dbReference>
<evidence type="ECO:0000259" key="8">
    <source>
        <dbReference type="Pfam" id="PF04039"/>
    </source>
</evidence>
<keyword evidence="3" id="KW-1003">Cell membrane</keyword>
<feature type="transmembrane region" description="Helical" evidence="7">
    <location>
        <begin position="7"/>
        <end position="23"/>
    </location>
</feature>
<dbReference type="GO" id="GO:0005886">
    <property type="term" value="C:plasma membrane"/>
    <property type="evidence" value="ECO:0007669"/>
    <property type="project" value="UniProtKB-SubCell"/>
</dbReference>
<feature type="transmembrane region" description="Helical" evidence="7">
    <location>
        <begin position="190"/>
        <end position="211"/>
    </location>
</feature>
<accession>A0A176K3P7</accession>
<comment type="caution">
    <text evidence="9">The sequence shown here is derived from an EMBL/GenBank/DDBJ whole genome shotgun (WGS) entry which is preliminary data.</text>
</comment>
<dbReference type="Pfam" id="PF04039">
    <property type="entry name" value="MnhB"/>
    <property type="match status" value="1"/>
</dbReference>
<dbReference type="OrthoDB" id="46595at2"/>
<evidence type="ECO:0000256" key="6">
    <source>
        <dbReference type="ARBA" id="ARBA00023136"/>
    </source>
</evidence>
<evidence type="ECO:0000256" key="1">
    <source>
        <dbReference type="ARBA" id="ARBA00004651"/>
    </source>
</evidence>
<feature type="domain" description="Na+/H+ antiporter MnhB subunit-related protein" evidence="8">
    <location>
        <begin position="96"/>
        <end position="215"/>
    </location>
</feature>
<evidence type="ECO:0000256" key="3">
    <source>
        <dbReference type="ARBA" id="ARBA00022475"/>
    </source>
</evidence>
<dbReference type="InterPro" id="IPR050622">
    <property type="entry name" value="CPA3_antiporter_subunitB"/>
</dbReference>
<evidence type="ECO:0000313" key="10">
    <source>
        <dbReference type="Proteomes" id="UP000077339"/>
    </source>
</evidence>
<evidence type="ECO:0000256" key="7">
    <source>
        <dbReference type="SAM" id="Phobius"/>
    </source>
</evidence>
<dbReference type="AlphaFoldDB" id="A0A176K3P7"/>
<protein>
    <submittedName>
        <fullName evidence="9">Sodium:proton antiporter</fullName>
    </submittedName>
</protein>
<sequence>MNLKKSLVIILVCYIFGLLLFQIDFTPTSEPKAKIATLIEKVKVPNTVTAVYLQSRAYDTLFEVIVFSVGVLGVTIMLKAEPRSELSEQTVFGTAQVYSSGILAISVTLFLYVVLNGHISPGGGFAGGVILAGSVVLYGVSSSFIKALSHYEKLQMRILENIALVATLSLMTMGFSFPNFSFKLSELQNFGSILSGGVIPLLNLFIGLKVYAGSWKMASEFVVRRGTL</sequence>
<keyword evidence="10" id="KW-1185">Reference proteome</keyword>
<dbReference type="RefSeq" id="WP_068345298.1">
    <property type="nucleotide sequence ID" value="NZ_JFHK01000002.1"/>
</dbReference>
<evidence type="ECO:0000256" key="2">
    <source>
        <dbReference type="ARBA" id="ARBA00009425"/>
    </source>
</evidence>
<dbReference type="InterPro" id="IPR007182">
    <property type="entry name" value="MnhB"/>
</dbReference>
<evidence type="ECO:0000313" key="9">
    <source>
        <dbReference type="EMBL" id="OAA31737.1"/>
    </source>
</evidence>
<feature type="transmembrane region" description="Helical" evidence="7">
    <location>
        <begin position="90"/>
        <end position="113"/>
    </location>
</feature>
<dbReference type="STRING" id="1453497.AT15_02620"/>
<dbReference type="EMBL" id="JFHK01000002">
    <property type="protein sequence ID" value="OAA31737.1"/>
    <property type="molecule type" value="Genomic_DNA"/>
</dbReference>
<feature type="transmembrane region" description="Helical" evidence="7">
    <location>
        <begin position="158"/>
        <end position="178"/>
    </location>
</feature>
<evidence type="ECO:0000256" key="5">
    <source>
        <dbReference type="ARBA" id="ARBA00022989"/>
    </source>
</evidence>
<feature type="transmembrane region" description="Helical" evidence="7">
    <location>
        <begin position="125"/>
        <end position="146"/>
    </location>
</feature>
<keyword evidence="5 7" id="KW-1133">Transmembrane helix</keyword>
<comment type="subcellular location">
    <subcellularLocation>
        <location evidence="1">Cell membrane</location>
        <topology evidence="1">Multi-pass membrane protein</topology>
    </subcellularLocation>
</comment>
<reference evidence="9 10" key="1">
    <citation type="submission" date="2014-02" db="EMBL/GenBank/DDBJ databases">
        <title>Kosmotoga genome sequencing.</title>
        <authorList>
            <person name="Pollo S.M."/>
            <person name="Charchuk R."/>
            <person name="Nesbo C.L."/>
        </authorList>
    </citation>
    <scope>NUCLEOTIDE SEQUENCE [LARGE SCALE GENOMIC DNA]</scope>
    <source>
        <strain evidence="9 10">S304</strain>
    </source>
</reference>
<keyword evidence="4 7" id="KW-0812">Transmembrane</keyword>
<keyword evidence="6 7" id="KW-0472">Membrane</keyword>